<evidence type="ECO:0000256" key="14">
    <source>
        <dbReference type="RuleBase" id="RU003591"/>
    </source>
</evidence>
<evidence type="ECO:0000313" key="18">
    <source>
        <dbReference type="EMBL" id="GAM80450.1"/>
    </source>
</evidence>
<dbReference type="EC" id="2.2.1.6" evidence="4 14"/>
<dbReference type="NCBIfam" id="TIGR00118">
    <property type="entry name" value="acolac_lg"/>
    <property type="match status" value="1"/>
</dbReference>
<reference evidence="18 19" key="1">
    <citation type="submission" date="2015-01" db="EMBL/GenBank/DDBJ databases">
        <title>Lactococcus lactis subsp.lactis JCM 5805 whole genome shotgun sequence.</title>
        <authorList>
            <person name="Fujii T."/>
            <person name="Tomita Y."/>
            <person name="Ikushima S."/>
            <person name="Fujiwara D."/>
        </authorList>
    </citation>
    <scope>NUCLEOTIDE SEQUENCE [LARGE SCALE GENOMIC DNA]</scope>
    <source>
        <strain evidence="18 19">JCM 5805</strain>
    </source>
</reference>
<dbReference type="RefSeq" id="WP_025017226.1">
    <property type="nucleotide sequence ID" value="NZ_BAABQR010000002.1"/>
</dbReference>
<dbReference type="Pfam" id="PF00205">
    <property type="entry name" value="TPP_enzyme_M"/>
    <property type="match status" value="1"/>
</dbReference>
<evidence type="ECO:0000256" key="1">
    <source>
        <dbReference type="ARBA" id="ARBA00004974"/>
    </source>
</evidence>
<dbReference type="InterPro" id="IPR029035">
    <property type="entry name" value="DHS-like_NAD/FAD-binding_dom"/>
</dbReference>
<evidence type="ECO:0000256" key="13">
    <source>
        <dbReference type="ARBA" id="ARBA00048670"/>
    </source>
</evidence>
<evidence type="ECO:0000256" key="12">
    <source>
        <dbReference type="ARBA" id="ARBA00023304"/>
    </source>
</evidence>
<dbReference type="Proteomes" id="UP000031847">
    <property type="component" value="Unassembled WGS sequence"/>
</dbReference>
<evidence type="ECO:0000256" key="6">
    <source>
        <dbReference type="ARBA" id="ARBA00022630"/>
    </source>
</evidence>
<keyword evidence="9" id="KW-0274">FAD</keyword>
<accession>A0A0B8QKV8</accession>
<name>A0A0B8QKV8_LACLL</name>
<dbReference type="SUPFAM" id="SSF52518">
    <property type="entry name" value="Thiamin diphosphate-binding fold (THDP-binding)"/>
    <property type="match status" value="2"/>
</dbReference>
<evidence type="ECO:0000256" key="4">
    <source>
        <dbReference type="ARBA" id="ARBA00013145"/>
    </source>
</evidence>
<dbReference type="AlphaFoldDB" id="A0A0B8QKV8"/>
<dbReference type="UniPathway" id="UPA00049">
    <property type="reaction ID" value="UER00059"/>
</dbReference>
<dbReference type="SUPFAM" id="SSF52467">
    <property type="entry name" value="DHS-like NAD/FAD-binding domain"/>
    <property type="match status" value="1"/>
</dbReference>
<keyword evidence="7 14" id="KW-0808">Transferase</keyword>
<dbReference type="InterPro" id="IPR045229">
    <property type="entry name" value="TPP_enz"/>
</dbReference>
<dbReference type="InterPro" id="IPR012000">
    <property type="entry name" value="Thiamin_PyroP_enz_cen_dom"/>
</dbReference>
<feature type="domain" description="Thiamine pyrophosphate enzyme N-terminal TPP-binding" evidence="17">
    <location>
        <begin position="11"/>
        <end position="125"/>
    </location>
</feature>
<dbReference type="GO" id="GO:0050660">
    <property type="term" value="F:flavin adenine dinucleotide binding"/>
    <property type="evidence" value="ECO:0007669"/>
    <property type="project" value="InterPro"/>
</dbReference>
<dbReference type="PANTHER" id="PTHR18968:SF13">
    <property type="entry name" value="ACETOLACTATE SYNTHASE CATALYTIC SUBUNIT, MITOCHONDRIAL"/>
    <property type="match status" value="1"/>
</dbReference>
<evidence type="ECO:0000313" key="19">
    <source>
        <dbReference type="Proteomes" id="UP000031847"/>
    </source>
</evidence>
<dbReference type="GO" id="GO:0000287">
    <property type="term" value="F:magnesium ion binding"/>
    <property type="evidence" value="ECO:0007669"/>
    <property type="project" value="UniProtKB-UniRule"/>
</dbReference>
<evidence type="ECO:0000256" key="5">
    <source>
        <dbReference type="ARBA" id="ARBA00022605"/>
    </source>
</evidence>
<proteinExistence type="inferred from homology"/>
<dbReference type="GO" id="GO:0009097">
    <property type="term" value="P:isoleucine biosynthetic process"/>
    <property type="evidence" value="ECO:0007669"/>
    <property type="project" value="UniProtKB-UniPathway"/>
</dbReference>
<dbReference type="GO" id="GO:0009099">
    <property type="term" value="P:L-valine biosynthetic process"/>
    <property type="evidence" value="ECO:0007669"/>
    <property type="project" value="UniProtKB-UniPathway"/>
</dbReference>
<comment type="pathway">
    <text evidence="1 14">Amino-acid biosynthesis; L-isoleucine biosynthesis; L-isoleucine from 2-oxobutanoate: step 1/4.</text>
</comment>
<evidence type="ECO:0000256" key="10">
    <source>
        <dbReference type="ARBA" id="ARBA00022842"/>
    </source>
</evidence>
<gene>
    <name evidence="18" type="ORF">JCM5805K_1561</name>
</gene>
<organism evidence="18 19">
    <name type="scientific">Lactococcus lactis subsp. lactis</name>
    <name type="common">Streptococcus lactis</name>
    <dbReference type="NCBI Taxonomy" id="1360"/>
    <lineage>
        <taxon>Bacteria</taxon>
        <taxon>Bacillati</taxon>
        <taxon>Bacillota</taxon>
        <taxon>Bacilli</taxon>
        <taxon>Lactobacillales</taxon>
        <taxon>Streptococcaceae</taxon>
        <taxon>Lactococcus</taxon>
    </lineage>
</organism>
<dbReference type="FunFam" id="3.40.50.970:FF:000007">
    <property type="entry name" value="Acetolactate synthase"/>
    <property type="match status" value="1"/>
</dbReference>
<comment type="pathway">
    <text evidence="2 14">Amino-acid biosynthesis; L-valine biosynthesis; L-valine from pyruvate: step 1/4.</text>
</comment>
<feature type="domain" description="Thiamine pyrophosphate enzyme TPP-binding" evidence="16">
    <location>
        <begin position="392"/>
        <end position="539"/>
    </location>
</feature>
<dbReference type="NCBIfam" id="NF005584">
    <property type="entry name" value="PRK07282.1"/>
    <property type="match status" value="1"/>
</dbReference>
<protein>
    <recommendedName>
        <fullName evidence="4 14">Acetolactate synthase</fullName>
        <ecNumber evidence="4 14">2.2.1.6</ecNumber>
    </recommendedName>
</protein>
<dbReference type="InterPro" id="IPR039368">
    <property type="entry name" value="AHAS_TPP"/>
</dbReference>
<evidence type="ECO:0000259" key="16">
    <source>
        <dbReference type="Pfam" id="PF02775"/>
    </source>
</evidence>
<dbReference type="EMBL" id="BBSI01000023">
    <property type="protein sequence ID" value="GAM80450.1"/>
    <property type="molecule type" value="Genomic_DNA"/>
</dbReference>
<dbReference type="InterPro" id="IPR012001">
    <property type="entry name" value="Thiamin_PyroP_enz_TPP-bd_dom"/>
</dbReference>
<keyword evidence="6" id="KW-0285">Flavoprotein</keyword>
<feature type="domain" description="Thiamine pyrophosphate enzyme central" evidence="15">
    <location>
        <begin position="200"/>
        <end position="335"/>
    </location>
</feature>
<keyword evidence="12 14" id="KW-0100">Branched-chain amino acid biosynthesis</keyword>
<dbReference type="Pfam" id="PF02775">
    <property type="entry name" value="TPP_enzyme_C"/>
    <property type="match status" value="1"/>
</dbReference>
<dbReference type="InterPro" id="IPR000399">
    <property type="entry name" value="TPP-bd_CS"/>
</dbReference>
<evidence type="ECO:0000256" key="3">
    <source>
        <dbReference type="ARBA" id="ARBA00007812"/>
    </source>
</evidence>
<comment type="caution">
    <text evidence="18">The sequence shown here is derived from an EMBL/GenBank/DDBJ whole genome shotgun (WGS) entry which is preliminary data.</text>
</comment>
<comment type="cofactor">
    <cofactor evidence="14">
        <name>Mg(2+)</name>
        <dbReference type="ChEBI" id="CHEBI:18420"/>
    </cofactor>
    <text evidence="14">Binds 1 Mg(2+) ion per subunit.</text>
</comment>
<keyword evidence="5 14" id="KW-0028">Amino-acid biosynthesis</keyword>
<sequence>MKKIKLEKPTSGSQLVLQTLKELGVEIIFGYPGGAMLPLYDAIHNFEGIQHILARHEQGATHEAEGYAKSSGKVGVVVVTSGPGATNAVTGIADAYLDSVPLLVFTGQVGRQSIGKDAFQEADTVGITAPITKYNYQIRETADIPRIVTEAYYLARTGRPGPVEIDLPKDVSTLEVTEINDPSLNLPHYHESEKATDEQLQELLTELSVSKKPVIIAGGGINYSGSVDIFRAFVEKYQIPVVSTLLGLGTLPISHELQLGMAGMHGSYAANMALVEADYIINLGSRFDDRVVSNPAKFANNAVVAHIDIDAAELGKIVKTDIPILSDLKVALSRLLQLNNVKTVFNDWIKTVIENKEKAPFTYEPQNHDIRPQETIKLIGEYTQGDAIIVTDVGQHQMWVAQYYPYKNARQLITSGGMGTMGFGIPAAIGAKLAQPNKNVIVFVGDGGFQMTNQELALLNGYGIAIKVVLINNHSLGMVRQWQESFYEERRSQSVFDVEPNFQLLAEAYGIKHVKLDNPKTLADDLKIITEDEPMLIEVLISKSEHVLPMIPAGLHNDEMIGLHFTDENEEVDNA</sequence>
<dbReference type="FunFam" id="3.40.50.970:FF:000016">
    <property type="entry name" value="Acetolactate synthase"/>
    <property type="match status" value="1"/>
</dbReference>
<evidence type="ECO:0000256" key="7">
    <source>
        <dbReference type="ARBA" id="ARBA00022679"/>
    </source>
</evidence>
<keyword evidence="10 14" id="KW-0460">Magnesium</keyword>
<dbReference type="FunFam" id="3.40.50.1220:FF:000008">
    <property type="entry name" value="Acetolactate synthase"/>
    <property type="match status" value="1"/>
</dbReference>
<dbReference type="UniPathway" id="UPA00047">
    <property type="reaction ID" value="UER00055"/>
</dbReference>
<comment type="similarity">
    <text evidence="3 14">Belongs to the TPP enzyme family.</text>
</comment>
<dbReference type="InterPro" id="IPR011766">
    <property type="entry name" value="TPP_enzyme_TPP-bd"/>
</dbReference>
<evidence type="ECO:0000259" key="17">
    <source>
        <dbReference type="Pfam" id="PF02776"/>
    </source>
</evidence>
<comment type="catalytic activity">
    <reaction evidence="13 14">
        <text>2 pyruvate + H(+) = (2S)-2-acetolactate + CO2</text>
        <dbReference type="Rhea" id="RHEA:25249"/>
        <dbReference type="ChEBI" id="CHEBI:15361"/>
        <dbReference type="ChEBI" id="CHEBI:15378"/>
        <dbReference type="ChEBI" id="CHEBI:16526"/>
        <dbReference type="ChEBI" id="CHEBI:58476"/>
        <dbReference type="EC" id="2.2.1.6"/>
    </reaction>
</comment>
<dbReference type="InterPro" id="IPR029061">
    <property type="entry name" value="THDP-binding"/>
</dbReference>
<comment type="cofactor">
    <cofactor evidence="14">
        <name>thiamine diphosphate</name>
        <dbReference type="ChEBI" id="CHEBI:58937"/>
    </cofactor>
    <text evidence="14">Binds 1 thiamine pyrophosphate per subunit.</text>
</comment>
<dbReference type="Gene3D" id="3.40.50.970">
    <property type="match status" value="2"/>
</dbReference>
<dbReference type="GO" id="GO:0003984">
    <property type="term" value="F:acetolactate synthase activity"/>
    <property type="evidence" value="ECO:0007669"/>
    <property type="project" value="UniProtKB-EC"/>
</dbReference>
<keyword evidence="8 14" id="KW-0479">Metal-binding</keyword>
<dbReference type="PROSITE" id="PS00187">
    <property type="entry name" value="TPP_ENZYMES"/>
    <property type="match status" value="1"/>
</dbReference>
<dbReference type="Pfam" id="PF02776">
    <property type="entry name" value="TPP_enzyme_N"/>
    <property type="match status" value="1"/>
</dbReference>
<dbReference type="PANTHER" id="PTHR18968">
    <property type="entry name" value="THIAMINE PYROPHOSPHATE ENZYMES"/>
    <property type="match status" value="1"/>
</dbReference>
<keyword evidence="11 14" id="KW-0786">Thiamine pyrophosphate</keyword>
<evidence type="ECO:0000259" key="15">
    <source>
        <dbReference type="Pfam" id="PF00205"/>
    </source>
</evidence>
<dbReference type="PATRIC" id="fig|1360.96.peg.290"/>
<evidence type="ECO:0000256" key="2">
    <source>
        <dbReference type="ARBA" id="ARBA00005025"/>
    </source>
</evidence>
<dbReference type="CDD" id="cd02015">
    <property type="entry name" value="TPP_AHAS"/>
    <property type="match status" value="1"/>
</dbReference>
<evidence type="ECO:0000256" key="8">
    <source>
        <dbReference type="ARBA" id="ARBA00022723"/>
    </source>
</evidence>
<dbReference type="GO" id="GO:0030976">
    <property type="term" value="F:thiamine pyrophosphate binding"/>
    <property type="evidence" value="ECO:0007669"/>
    <property type="project" value="UniProtKB-UniRule"/>
</dbReference>
<dbReference type="Gene3D" id="3.40.50.1220">
    <property type="entry name" value="TPP-binding domain"/>
    <property type="match status" value="1"/>
</dbReference>
<dbReference type="GO" id="GO:0005948">
    <property type="term" value="C:acetolactate synthase complex"/>
    <property type="evidence" value="ECO:0007669"/>
    <property type="project" value="TreeGrafter"/>
</dbReference>
<dbReference type="CDD" id="cd07035">
    <property type="entry name" value="TPP_PYR_POX_like"/>
    <property type="match status" value="1"/>
</dbReference>
<evidence type="ECO:0000256" key="11">
    <source>
        <dbReference type="ARBA" id="ARBA00023052"/>
    </source>
</evidence>
<dbReference type="InterPro" id="IPR012846">
    <property type="entry name" value="Acetolactate_synth_lsu"/>
</dbReference>
<evidence type="ECO:0000256" key="9">
    <source>
        <dbReference type="ARBA" id="ARBA00022827"/>
    </source>
</evidence>